<comment type="caution">
    <text evidence="3">The sequence shown here is derived from an EMBL/GenBank/DDBJ whole genome shotgun (WGS) entry which is preliminary data.</text>
</comment>
<dbReference type="PANTHER" id="PTHR43236:SF1">
    <property type="entry name" value="BLL7220 PROTEIN"/>
    <property type="match status" value="1"/>
</dbReference>
<keyword evidence="4" id="KW-1185">Reference proteome</keyword>
<evidence type="ECO:0000313" key="4">
    <source>
        <dbReference type="Proteomes" id="UP000037267"/>
    </source>
</evidence>
<dbReference type="PATRIC" id="fig|1503.3.peg.2819"/>
<evidence type="ECO:0000256" key="1">
    <source>
        <dbReference type="ARBA" id="ARBA00007227"/>
    </source>
</evidence>
<dbReference type="CDD" id="cd00093">
    <property type="entry name" value="HTH_XRE"/>
    <property type="match status" value="1"/>
</dbReference>
<organism evidence="3 4">
    <name type="scientific">Gottschalkia purinilytica</name>
    <name type="common">Clostridium purinilyticum</name>
    <dbReference type="NCBI Taxonomy" id="1503"/>
    <lineage>
        <taxon>Bacteria</taxon>
        <taxon>Bacillati</taxon>
        <taxon>Bacillota</taxon>
        <taxon>Tissierellia</taxon>
        <taxon>Tissierellales</taxon>
        <taxon>Gottschalkiaceae</taxon>
        <taxon>Gottschalkia</taxon>
    </lineage>
</organism>
<sequence length="389" mass="45122">MDDVIDIAELYMKNEVEKVIVGDRIKEARIYRGLSQTELADGLGVTRQAVSKYEMSKTLPSSSIVAKLPRVLKFPIRYFFKEKNFKEKESSITYFRSNAIPKKTKSQLEYMIKLMDSEIVDFYLKYIQLPKLNIPKLEDIVEDAKCNYDRDEIMKISKLLREHWGLGDKPISDLAYTLQKNGFILSSIKINQDKTDGFSQWINSIPYIITSSNKQSAVRNRYDNAHELGHLILHRKVGIEEQASPSIERDADYFASEFLYPSNVFIREIQGLAISLETFIYLKEKWGISIQAIVRKCLDLEIISEDKYTYFQKRISAKGWRKKEPLDGMIKIEEPSLFKDATELLLENNSITKQDILGEIDMLQEDIISLCNLPKDFFDSELSNVIKLF</sequence>
<dbReference type="GO" id="GO:0003677">
    <property type="term" value="F:DNA binding"/>
    <property type="evidence" value="ECO:0007669"/>
    <property type="project" value="InterPro"/>
</dbReference>
<dbReference type="Pfam" id="PF06114">
    <property type="entry name" value="Peptidase_M78"/>
    <property type="match status" value="1"/>
</dbReference>
<evidence type="ECO:0000259" key="2">
    <source>
        <dbReference type="PROSITE" id="PS50943"/>
    </source>
</evidence>
<dbReference type="STRING" id="1503.CLPU_6c00250"/>
<dbReference type="OrthoDB" id="581382at2"/>
<name>A0A0L0WAJ5_GOTPU</name>
<dbReference type="PROSITE" id="PS50943">
    <property type="entry name" value="HTH_CROC1"/>
    <property type="match status" value="1"/>
</dbReference>
<comment type="similarity">
    <text evidence="1">Belongs to the short-chain fatty acyl-CoA assimilation regulator (ScfR) family.</text>
</comment>
<dbReference type="EMBL" id="LGSS01000006">
    <property type="protein sequence ID" value="KNF08539.1"/>
    <property type="molecule type" value="Genomic_DNA"/>
</dbReference>
<dbReference type="InterPro" id="IPR010982">
    <property type="entry name" value="Lambda_DNA-bd_dom_sf"/>
</dbReference>
<dbReference type="SMART" id="SM00530">
    <property type="entry name" value="HTH_XRE"/>
    <property type="match status" value="1"/>
</dbReference>
<accession>A0A0L0WAJ5</accession>
<protein>
    <submittedName>
        <fullName evidence="3">Putative Zn peptidase</fullName>
    </submittedName>
</protein>
<dbReference type="Pfam" id="PF01381">
    <property type="entry name" value="HTH_3"/>
    <property type="match status" value="1"/>
</dbReference>
<dbReference type="Proteomes" id="UP000037267">
    <property type="component" value="Unassembled WGS sequence"/>
</dbReference>
<dbReference type="SUPFAM" id="SSF47413">
    <property type="entry name" value="lambda repressor-like DNA-binding domains"/>
    <property type="match status" value="1"/>
</dbReference>
<dbReference type="PANTHER" id="PTHR43236">
    <property type="entry name" value="ANTITOXIN HIGA1"/>
    <property type="match status" value="1"/>
</dbReference>
<reference evidence="4" key="1">
    <citation type="submission" date="2015-07" db="EMBL/GenBank/DDBJ databases">
        <title>Draft genome sequence of the purine-degrading Gottschalkia purinilyticum DSM 1384 (formerly Clostridium purinilyticum).</title>
        <authorList>
            <person name="Poehlein A."/>
            <person name="Schiel-Bengelsdorf B."/>
            <person name="Bengelsdorf F.R."/>
            <person name="Daniel R."/>
            <person name="Duerre P."/>
        </authorList>
    </citation>
    <scope>NUCLEOTIDE SEQUENCE [LARGE SCALE GENOMIC DNA]</scope>
    <source>
        <strain evidence="4">DSM 1384</strain>
    </source>
</reference>
<dbReference type="InterPro" id="IPR001387">
    <property type="entry name" value="Cro/C1-type_HTH"/>
</dbReference>
<feature type="domain" description="HTH cro/C1-type" evidence="2">
    <location>
        <begin position="25"/>
        <end position="79"/>
    </location>
</feature>
<proteinExistence type="inferred from homology"/>
<dbReference type="Gene3D" id="1.10.260.40">
    <property type="entry name" value="lambda repressor-like DNA-binding domains"/>
    <property type="match status" value="1"/>
</dbReference>
<dbReference type="RefSeq" id="WP_050355063.1">
    <property type="nucleotide sequence ID" value="NZ_LGSS01000006.1"/>
</dbReference>
<dbReference type="InterPro" id="IPR010359">
    <property type="entry name" value="IrrE_HExxH"/>
</dbReference>
<evidence type="ECO:0000313" key="3">
    <source>
        <dbReference type="EMBL" id="KNF08539.1"/>
    </source>
</evidence>
<dbReference type="InterPro" id="IPR052345">
    <property type="entry name" value="Rad_response_metalloprotease"/>
</dbReference>
<dbReference type="Gene3D" id="1.10.10.2910">
    <property type="match status" value="1"/>
</dbReference>
<dbReference type="AlphaFoldDB" id="A0A0L0WAJ5"/>
<gene>
    <name evidence="3" type="ORF">CLPU_6c00250</name>
</gene>